<sequence length="42" mass="4619">MIDDIAVPEARAIARVLAPSNPNRPNWSIAVWMSRSCNIGPE</sequence>
<accession>A0AAJ6BPU1</accession>
<reference evidence="1" key="1">
    <citation type="submission" date="2023-03" db="EMBL/GenBank/DDBJ databases">
        <title>Andean soil-derived lignocellulolytic bacterial consortium as a source of novel taxa and putative plastic-active enzymes.</title>
        <authorList>
            <person name="Diaz-Garcia L."/>
            <person name="Chuvochina M."/>
            <person name="Feuerriegel G."/>
            <person name="Bunk B."/>
            <person name="Sproer C."/>
            <person name="Streit W.R."/>
            <person name="Rodriguez L.M."/>
            <person name="Overmann J."/>
            <person name="Jimenez D.J."/>
        </authorList>
    </citation>
    <scope>NUCLEOTIDE SEQUENCE</scope>
    <source>
        <strain evidence="1">MAG 26</strain>
    </source>
</reference>
<protein>
    <submittedName>
        <fullName evidence="1">Uncharacterized protein</fullName>
    </submittedName>
</protein>
<proteinExistence type="predicted"/>
<organism evidence="1 2">
    <name type="scientific">Candidatus Andeanibacterium colombiense</name>
    <dbReference type="NCBI Taxonomy" id="3121345"/>
    <lineage>
        <taxon>Bacteria</taxon>
        <taxon>Pseudomonadati</taxon>
        <taxon>Pseudomonadota</taxon>
        <taxon>Alphaproteobacteria</taxon>
        <taxon>Sphingomonadales</taxon>
        <taxon>Sphingomonadaceae</taxon>
        <taxon>Candidatus Andeanibacterium</taxon>
    </lineage>
</organism>
<evidence type="ECO:0000313" key="1">
    <source>
        <dbReference type="EMBL" id="WEK48337.1"/>
    </source>
</evidence>
<gene>
    <name evidence="1" type="ORF">P0Y56_08600</name>
</gene>
<dbReference type="AlphaFoldDB" id="A0AAJ6BPU1"/>
<name>A0AAJ6BPU1_9SPHN</name>
<dbReference type="Proteomes" id="UP001218362">
    <property type="component" value="Chromosome"/>
</dbReference>
<evidence type="ECO:0000313" key="2">
    <source>
        <dbReference type="Proteomes" id="UP001218362"/>
    </source>
</evidence>
<dbReference type="EMBL" id="CP119316">
    <property type="protein sequence ID" value="WEK48337.1"/>
    <property type="molecule type" value="Genomic_DNA"/>
</dbReference>
<dbReference type="KEGG" id="acob:P0Y56_08600"/>